<dbReference type="SUPFAM" id="SSF53254">
    <property type="entry name" value="Phosphoglycerate mutase-like"/>
    <property type="match status" value="1"/>
</dbReference>
<dbReference type="InterPro" id="IPR051021">
    <property type="entry name" value="Mito_Ser/Thr_phosphatase"/>
</dbReference>
<evidence type="ECO:0000256" key="1">
    <source>
        <dbReference type="ARBA" id="ARBA00006717"/>
    </source>
</evidence>
<organism evidence="6 8">
    <name type="scientific">Durusdinium trenchii</name>
    <dbReference type="NCBI Taxonomy" id="1381693"/>
    <lineage>
        <taxon>Eukaryota</taxon>
        <taxon>Sar</taxon>
        <taxon>Alveolata</taxon>
        <taxon>Dinophyceae</taxon>
        <taxon>Suessiales</taxon>
        <taxon>Symbiodiniaceae</taxon>
        <taxon>Durusdinium</taxon>
    </lineage>
</organism>
<sequence length="514" mass="54881">MQIDHRRHMVEAPPPKRQKDELQGGDAAGMATVLFQVKKAVAGAAVAFEMELPAAGTVKDLIEALAAKESCSVQLITVVSRGKPLKDADVKLSELSTLAGGAGGTVAVVYIVRKPPEEGNPAGRSASSASATSTQAGAGRASRTSQPGRRIILMLRHGQCCHEGERDELKELTPHGHKQAEDTACFISKLFAMGKLPAKRALLHSTSRRARETAAKLPIHIQDLDVWNADLLRETDPTEKPFRAEEVFNRLFAAPEAGDSDALIIVAHNNIILYMLMRAAGVPIERAAQAWMLFHLRHASITRIDVFSTGDKKVVSIGSAAHVADTAVTWKNVTGADMSAWKGGGPERHKFGGRMLVLVRQAAGLESVTAQQIQSVTDHVKSLSGYMMSGKAVVACTSDGQPTANMIASKFKTVPQLLPDSICEEPEAAFLQFFSVPGSSRDTVIIVAEDVPLLYMLLRSLGMSAEESKAARSLYSIGHASVTLVNIKTDGTTKVIGVGDTYHLPVGSMPAEAS</sequence>
<evidence type="ECO:0000256" key="3">
    <source>
        <dbReference type="ARBA" id="ARBA00039765"/>
    </source>
</evidence>
<comment type="similarity">
    <text evidence="1">Belongs to the phosphoglycerate mutase family. BPG-dependent PGAM subfamily.</text>
</comment>
<dbReference type="Proteomes" id="UP001642484">
    <property type="component" value="Unassembled WGS sequence"/>
</dbReference>
<dbReference type="PANTHER" id="PTHR20935:SF0">
    <property type="entry name" value="SERINE_THREONINE-PROTEIN PHOSPHATASE PGAM5, MITOCHONDRIAL"/>
    <property type="match status" value="1"/>
</dbReference>
<name>A0ABP0R163_9DINO</name>
<dbReference type="PANTHER" id="PTHR20935">
    <property type="entry name" value="PHOSPHOGLYCERATE MUTASE-RELATED"/>
    <property type="match status" value="1"/>
</dbReference>
<proteinExistence type="inferred from homology"/>
<keyword evidence="2" id="KW-0378">Hydrolase</keyword>
<feature type="region of interest" description="Disordered" evidence="5">
    <location>
        <begin position="118"/>
        <end position="148"/>
    </location>
</feature>
<evidence type="ECO:0000313" key="7">
    <source>
        <dbReference type="EMBL" id="CAK9093503.1"/>
    </source>
</evidence>
<dbReference type="InterPro" id="IPR029033">
    <property type="entry name" value="His_PPase_superfam"/>
</dbReference>
<evidence type="ECO:0000313" key="8">
    <source>
        <dbReference type="Proteomes" id="UP001642484"/>
    </source>
</evidence>
<feature type="compositionally biased region" description="Low complexity" evidence="5">
    <location>
        <begin position="122"/>
        <end position="142"/>
    </location>
</feature>
<comment type="caution">
    <text evidence="6">The sequence shown here is derived from an EMBL/GenBank/DDBJ whole genome shotgun (WGS) entry which is preliminary data.</text>
</comment>
<reference evidence="6 8" key="1">
    <citation type="submission" date="2024-02" db="EMBL/GenBank/DDBJ databases">
        <authorList>
            <person name="Chen Y."/>
            <person name="Shah S."/>
            <person name="Dougan E. K."/>
            <person name="Thang M."/>
            <person name="Chan C."/>
        </authorList>
    </citation>
    <scope>NUCLEOTIDE SEQUENCE [LARGE SCALE GENOMIC DNA]</scope>
</reference>
<protein>
    <recommendedName>
        <fullName evidence="3">Serine/threonine-protein phosphatase PGAM5, mitochondrial</fullName>
    </recommendedName>
    <alternativeName>
        <fullName evidence="4">Serine/threonine-protein phosphatase Pgam5, mitochondrial</fullName>
    </alternativeName>
</protein>
<gene>
    <name evidence="6" type="ORF">CCMP2556_LOCUS44626</name>
    <name evidence="7" type="ORF">CCMP2556_LOCUS44673</name>
</gene>
<evidence type="ECO:0000256" key="2">
    <source>
        <dbReference type="ARBA" id="ARBA00022801"/>
    </source>
</evidence>
<keyword evidence="8" id="KW-1185">Reference proteome</keyword>
<dbReference type="EMBL" id="CAXAMN010025206">
    <property type="protein sequence ID" value="CAK9093370.1"/>
    <property type="molecule type" value="Genomic_DNA"/>
</dbReference>
<dbReference type="EMBL" id="CAXAMN010025228">
    <property type="protein sequence ID" value="CAK9093503.1"/>
    <property type="molecule type" value="Genomic_DNA"/>
</dbReference>
<dbReference type="SMART" id="SM00855">
    <property type="entry name" value="PGAM"/>
    <property type="match status" value="1"/>
</dbReference>
<evidence type="ECO:0000256" key="5">
    <source>
        <dbReference type="SAM" id="MobiDB-lite"/>
    </source>
</evidence>
<dbReference type="Gene3D" id="3.40.50.1240">
    <property type="entry name" value="Phosphoglycerate mutase-like"/>
    <property type="match status" value="1"/>
</dbReference>
<dbReference type="InterPro" id="IPR013078">
    <property type="entry name" value="His_Pase_superF_clade-1"/>
</dbReference>
<dbReference type="SUPFAM" id="SSF54236">
    <property type="entry name" value="Ubiquitin-like"/>
    <property type="match status" value="1"/>
</dbReference>
<dbReference type="CDD" id="cd07067">
    <property type="entry name" value="HP_PGM_like"/>
    <property type="match status" value="1"/>
</dbReference>
<evidence type="ECO:0000313" key="6">
    <source>
        <dbReference type="EMBL" id="CAK9093370.1"/>
    </source>
</evidence>
<dbReference type="InterPro" id="IPR029071">
    <property type="entry name" value="Ubiquitin-like_domsf"/>
</dbReference>
<evidence type="ECO:0000256" key="4">
    <source>
        <dbReference type="ARBA" id="ARBA00040722"/>
    </source>
</evidence>
<accession>A0ABP0R163</accession>
<feature type="region of interest" description="Disordered" evidence="5">
    <location>
        <begin position="1"/>
        <end position="23"/>
    </location>
</feature>